<dbReference type="PANTHER" id="PTHR30319:SF1">
    <property type="entry name" value="TRANSCRIPTIONAL REPRESSOR PAAX"/>
    <property type="match status" value="1"/>
</dbReference>
<dbReference type="PANTHER" id="PTHR30319">
    <property type="entry name" value="PHENYLACETIC ACID REGULATOR-RELATED TRANSCRIPTIONAL REPRESSOR"/>
    <property type="match status" value="1"/>
</dbReference>
<evidence type="ECO:0000313" key="3">
    <source>
        <dbReference type="EMBL" id="OGZ76833.1"/>
    </source>
</evidence>
<dbReference type="Proteomes" id="UP000178632">
    <property type="component" value="Unassembled WGS sequence"/>
</dbReference>
<evidence type="ECO:0000259" key="2">
    <source>
        <dbReference type="Pfam" id="PF20803"/>
    </source>
</evidence>
<evidence type="ECO:0000256" key="1">
    <source>
        <dbReference type="SAM" id="Phobius"/>
    </source>
</evidence>
<keyword evidence="1" id="KW-0472">Membrane</keyword>
<reference evidence="3 4" key="1">
    <citation type="journal article" date="2016" name="Nat. Commun.">
        <title>Thousands of microbial genomes shed light on interconnected biogeochemical processes in an aquifer system.</title>
        <authorList>
            <person name="Anantharaman K."/>
            <person name="Brown C.T."/>
            <person name="Hug L.A."/>
            <person name="Sharon I."/>
            <person name="Castelle C.J."/>
            <person name="Probst A.J."/>
            <person name="Thomas B.C."/>
            <person name="Singh A."/>
            <person name="Wilkins M.J."/>
            <person name="Karaoz U."/>
            <person name="Brodie E.L."/>
            <person name="Williams K.H."/>
            <person name="Hubbard S.S."/>
            <person name="Banfield J.F."/>
        </authorList>
    </citation>
    <scope>NUCLEOTIDE SEQUENCE [LARGE SCALE GENOMIC DNA]</scope>
</reference>
<dbReference type="GO" id="GO:0006351">
    <property type="term" value="P:DNA-templated transcription"/>
    <property type="evidence" value="ECO:0007669"/>
    <property type="project" value="TreeGrafter"/>
</dbReference>
<feature type="transmembrane region" description="Helical" evidence="1">
    <location>
        <begin position="12"/>
        <end position="36"/>
    </location>
</feature>
<sequence length="194" mass="22844">MKARYGEITKDTLLILAVVGILAIAATSPFFLINIARWLIKHKKYSKNGGGDIDEAGLAKSLWGLNKNKIIIIKKQKDKFTVRLTEKGKKIVKEILFDGMSIEKQKIWDKKWRIVIFDIPERKRRHMRDAMRHKLQTIGFYQLQKSVWVHPYPCEKEIQLLCEVFKINPFVNIITAEKIYNGDILLKHFKLYRY</sequence>
<dbReference type="InterPro" id="IPR048846">
    <property type="entry name" value="PaaX-like_central"/>
</dbReference>
<comment type="caution">
    <text evidence="3">The sequence shown here is derived from an EMBL/GenBank/DDBJ whole genome shotgun (WGS) entry which is preliminary data.</text>
</comment>
<name>A0A1G2IQ49_9BACT</name>
<dbReference type="Gene3D" id="3.30.70.2650">
    <property type="match status" value="1"/>
</dbReference>
<evidence type="ECO:0000313" key="4">
    <source>
        <dbReference type="Proteomes" id="UP000178632"/>
    </source>
</evidence>
<accession>A0A1G2IQ49</accession>
<gene>
    <name evidence="3" type="ORF">A3G45_02460</name>
</gene>
<dbReference type="Pfam" id="PF20803">
    <property type="entry name" value="PaaX_M"/>
    <property type="match status" value="1"/>
</dbReference>
<keyword evidence="1" id="KW-1133">Transmembrane helix</keyword>
<protein>
    <recommendedName>
        <fullName evidence="2">Transcriptional repressor PaaX-like central Cas2-like domain-containing protein</fullName>
    </recommendedName>
</protein>
<organism evidence="3 4">
    <name type="scientific">Candidatus Staskawiczbacteria bacterium RIFCSPLOWO2_12_FULL_37_15</name>
    <dbReference type="NCBI Taxonomy" id="1802218"/>
    <lineage>
        <taxon>Bacteria</taxon>
        <taxon>Candidatus Staskawicziibacteriota</taxon>
    </lineage>
</organism>
<dbReference type="EMBL" id="MHPE01000024">
    <property type="protein sequence ID" value="OGZ76833.1"/>
    <property type="molecule type" value="Genomic_DNA"/>
</dbReference>
<dbReference type="AlphaFoldDB" id="A0A1G2IQ49"/>
<feature type="domain" description="Transcriptional repressor PaaX-like central Cas2-like" evidence="2">
    <location>
        <begin position="107"/>
        <end position="179"/>
    </location>
</feature>
<keyword evidence="1" id="KW-0812">Transmembrane</keyword>
<proteinExistence type="predicted"/>
<dbReference type="SUPFAM" id="SSF143430">
    <property type="entry name" value="TTP0101/SSO1404-like"/>
    <property type="match status" value="1"/>
</dbReference>